<dbReference type="Proteomes" id="UP001320119">
    <property type="component" value="Chromosome"/>
</dbReference>
<feature type="compositionally biased region" description="Basic and acidic residues" evidence="1">
    <location>
        <begin position="217"/>
        <end position="227"/>
    </location>
</feature>
<protein>
    <submittedName>
        <fullName evidence="2">Uncharacterized protein</fullName>
    </submittedName>
</protein>
<organism evidence="2 3">
    <name type="scientific">Marinagarivorans cellulosilyticus</name>
    <dbReference type="NCBI Taxonomy" id="2721545"/>
    <lineage>
        <taxon>Bacteria</taxon>
        <taxon>Pseudomonadati</taxon>
        <taxon>Pseudomonadota</taxon>
        <taxon>Gammaproteobacteria</taxon>
        <taxon>Cellvibrionales</taxon>
        <taxon>Cellvibrionaceae</taxon>
        <taxon>Marinagarivorans</taxon>
    </lineage>
</organism>
<evidence type="ECO:0000313" key="2">
    <source>
        <dbReference type="EMBL" id="BCD96291.1"/>
    </source>
</evidence>
<dbReference type="AlphaFoldDB" id="A0AAN1WEU9"/>
<gene>
    <name evidence="2" type="ORF">MARGE09_P0491</name>
</gene>
<dbReference type="EMBL" id="AP023086">
    <property type="protein sequence ID" value="BCD96291.1"/>
    <property type="molecule type" value="Genomic_DNA"/>
</dbReference>
<keyword evidence="3" id="KW-1185">Reference proteome</keyword>
<reference evidence="2 3" key="1">
    <citation type="journal article" date="2022" name="IScience">
        <title>An ultrasensitive nanofiber-based assay for enzymatic hydrolysis and deep-sea microbial degradation of cellulose.</title>
        <authorList>
            <person name="Tsudome M."/>
            <person name="Tachioka M."/>
            <person name="Miyazaki M."/>
            <person name="Uchimura K."/>
            <person name="Tsuda M."/>
            <person name="Takaki Y."/>
            <person name="Deguchi S."/>
        </authorList>
    </citation>
    <scope>NUCLEOTIDE SEQUENCE [LARGE SCALE GENOMIC DNA]</scope>
    <source>
        <strain evidence="2 3">GE09</strain>
    </source>
</reference>
<proteinExistence type="predicted"/>
<evidence type="ECO:0000256" key="1">
    <source>
        <dbReference type="SAM" id="MobiDB-lite"/>
    </source>
</evidence>
<feature type="region of interest" description="Disordered" evidence="1">
    <location>
        <begin position="217"/>
        <end position="236"/>
    </location>
</feature>
<name>A0AAN1WEU9_9GAMM</name>
<dbReference type="RefSeq" id="WP_236985794.1">
    <property type="nucleotide sequence ID" value="NZ_AP023086.1"/>
</dbReference>
<accession>A0AAN1WEU9</accession>
<dbReference type="KEGG" id="marq:MARGE09_P0491"/>
<sequence>MRLALEILKTIFIVFSVPFLHGCAANWKSINHEFDYGSSERPEAMGTKVISIDAKQRLAISDAVGRFCSEPSPDAMSALASTFGLNISNPTDISGNTSGSSAESAASIGLRTQSIQLMRDAMYRICELERNDALDKSTAFLLHSGYQDVMIALLSIEQLTGVVRAPAVTLNTATTGSVSQNIKDLTELEESIQASLETKIKDQTKVEVAIAQLEKEKASAEKTKSDMAQESDPQDEQSFEAINQIIADKTTALEKEQVKLGLVNDEITSIKAQLELVKDTKSVHQTIATSASGGGTIQQESDASKLSKEATERVAESVEKIAIAALERERVLPACILFITGETERLARQRAEINAQRLAQTSKDKSADQENVLAKIEQTLQKTESSVKEASDLCREYMRSRPQSTKE</sequence>
<evidence type="ECO:0000313" key="3">
    <source>
        <dbReference type="Proteomes" id="UP001320119"/>
    </source>
</evidence>